<evidence type="ECO:0000313" key="2">
    <source>
        <dbReference type="EMBL" id="GFY06502.1"/>
    </source>
</evidence>
<dbReference type="EMBL" id="BMAU01021260">
    <property type="protein sequence ID" value="GFY06502.1"/>
    <property type="molecule type" value="Genomic_DNA"/>
</dbReference>
<feature type="chain" id="PRO_5036486220" evidence="1">
    <location>
        <begin position="23"/>
        <end position="93"/>
    </location>
</feature>
<dbReference type="Proteomes" id="UP000887159">
    <property type="component" value="Unassembled WGS sequence"/>
</dbReference>
<evidence type="ECO:0000256" key="1">
    <source>
        <dbReference type="SAM" id="SignalP"/>
    </source>
</evidence>
<reference evidence="2" key="1">
    <citation type="submission" date="2020-08" db="EMBL/GenBank/DDBJ databases">
        <title>Multicomponent nature underlies the extraordinary mechanical properties of spider dragline silk.</title>
        <authorList>
            <person name="Kono N."/>
            <person name="Nakamura H."/>
            <person name="Mori M."/>
            <person name="Yoshida Y."/>
            <person name="Ohtoshi R."/>
            <person name="Malay A.D."/>
            <person name="Moran D.A.P."/>
            <person name="Tomita M."/>
            <person name="Numata K."/>
            <person name="Arakawa K."/>
        </authorList>
    </citation>
    <scope>NUCLEOTIDE SEQUENCE</scope>
</reference>
<gene>
    <name evidence="2" type="ORF">TNCV_412521</name>
</gene>
<protein>
    <submittedName>
        <fullName evidence="2">Uncharacterized protein</fullName>
    </submittedName>
</protein>
<feature type="signal peptide" evidence="1">
    <location>
        <begin position="1"/>
        <end position="22"/>
    </location>
</feature>
<accession>A0A8X6V6C3</accession>
<keyword evidence="1" id="KW-0732">Signal</keyword>
<evidence type="ECO:0000313" key="3">
    <source>
        <dbReference type="Proteomes" id="UP000887159"/>
    </source>
</evidence>
<sequence length="93" mass="10305">MGHWRAVFLGDSQFLIITLCSSHNSNLEKMGKVKQKIYEPSELIGLLPSNGSLDIAISLSTKEWASRQSTAATSHSLLVEWRADSLFQLSPET</sequence>
<proteinExistence type="predicted"/>
<comment type="caution">
    <text evidence="2">The sequence shown here is derived from an EMBL/GenBank/DDBJ whole genome shotgun (WGS) entry which is preliminary data.</text>
</comment>
<name>A0A8X6V6C3_TRICX</name>
<organism evidence="2 3">
    <name type="scientific">Trichonephila clavipes</name>
    <name type="common">Golden silk orbweaver</name>
    <name type="synonym">Nephila clavipes</name>
    <dbReference type="NCBI Taxonomy" id="2585209"/>
    <lineage>
        <taxon>Eukaryota</taxon>
        <taxon>Metazoa</taxon>
        <taxon>Ecdysozoa</taxon>
        <taxon>Arthropoda</taxon>
        <taxon>Chelicerata</taxon>
        <taxon>Arachnida</taxon>
        <taxon>Araneae</taxon>
        <taxon>Araneomorphae</taxon>
        <taxon>Entelegynae</taxon>
        <taxon>Araneoidea</taxon>
        <taxon>Nephilidae</taxon>
        <taxon>Trichonephila</taxon>
    </lineage>
</organism>
<dbReference type="AlphaFoldDB" id="A0A8X6V6C3"/>
<keyword evidence="3" id="KW-1185">Reference proteome</keyword>